<name>A0ABS6E3L1_9FIRM</name>
<dbReference type="PROSITE" id="PS51186">
    <property type="entry name" value="GNAT"/>
    <property type="match status" value="1"/>
</dbReference>
<dbReference type="Pfam" id="PF00583">
    <property type="entry name" value="Acetyltransf_1"/>
    <property type="match status" value="1"/>
</dbReference>
<reference evidence="2 3" key="1">
    <citation type="submission" date="2021-06" db="EMBL/GenBank/DDBJ databases">
        <authorList>
            <person name="Sun Q."/>
            <person name="Li D."/>
        </authorList>
    </citation>
    <scope>NUCLEOTIDE SEQUENCE [LARGE SCALE GENOMIC DNA]</scope>
    <source>
        <strain evidence="2 3">MSJ-40</strain>
    </source>
</reference>
<evidence type="ECO:0000313" key="2">
    <source>
        <dbReference type="EMBL" id="MBU5437367.1"/>
    </source>
</evidence>
<feature type="domain" description="N-acetyltransferase" evidence="1">
    <location>
        <begin position="119"/>
        <end position="255"/>
    </location>
</feature>
<comment type="caution">
    <text evidence="2">The sequence shown here is derived from an EMBL/GenBank/DDBJ whole genome shotgun (WGS) entry which is preliminary data.</text>
</comment>
<accession>A0ABS6E3L1</accession>
<gene>
    <name evidence="2" type="ORF">KQI42_05060</name>
</gene>
<dbReference type="EMBL" id="JAHLPM010000003">
    <property type="protein sequence ID" value="MBU5437367.1"/>
    <property type="molecule type" value="Genomic_DNA"/>
</dbReference>
<keyword evidence="3" id="KW-1185">Reference proteome</keyword>
<dbReference type="Proteomes" id="UP000749471">
    <property type="component" value="Unassembled WGS sequence"/>
</dbReference>
<dbReference type="CDD" id="cd04301">
    <property type="entry name" value="NAT_SF"/>
    <property type="match status" value="1"/>
</dbReference>
<evidence type="ECO:0000313" key="3">
    <source>
        <dbReference type="Proteomes" id="UP000749471"/>
    </source>
</evidence>
<protein>
    <submittedName>
        <fullName evidence="2">GNAT family N-acetyltransferase</fullName>
    </submittedName>
</protein>
<proteinExistence type="predicted"/>
<dbReference type="RefSeq" id="WP_216517400.1">
    <property type="nucleotide sequence ID" value="NZ_JAHLPM010000003.1"/>
</dbReference>
<sequence length="255" mass="30273">MNLKEVFNRGQSYPENFFYGDMLEVIRLYELQEGLFLLGKTSEETELLWGVNEIKDLKETIEKIKMENEDVNFIFRYAGKLDEVIEKKEIIRQWGYEEKDLYVGYFCDLHTLLVDLPYTPIEYLDLKDIDNFLLLDREIFNTFNISRQELIDWLNSEDYIILIYKEKDIIKGFVVMSLYGDNKQSCFVRSLGVCERERKKGIGKKLMLFGLKEAKKKGALKSMLWVDLNNIIARNLYEQIGYIIDRNEAEIIFRA</sequence>
<dbReference type="InterPro" id="IPR000182">
    <property type="entry name" value="GNAT_dom"/>
</dbReference>
<organism evidence="2 3">
    <name type="scientific">Tissierella simiarum</name>
    <dbReference type="NCBI Taxonomy" id="2841534"/>
    <lineage>
        <taxon>Bacteria</taxon>
        <taxon>Bacillati</taxon>
        <taxon>Bacillota</taxon>
        <taxon>Tissierellia</taxon>
        <taxon>Tissierellales</taxon>
        <taxon>Tissierellaceae</taxon>
        <taxon>Tissierella</taxon>
    </lineage>
</organism>
<evidence type="ECO:0000259" key="1">
    <source>
        <dbReference type="PROSITE" id="PS51186"/>
    </source>
</evidence>